<keyword evidence="1" id="KW-0378">Hydrolase</keyword>
<comment type="caution">
    <text evidence="1">The sequence shown here is derived from an EMBL/GenBank/DDBJ whole genome shotgun (WGS) entry which is preliminary data.</text>
</comment>
<gene>
    <name evidence="1" type="ORF">F7R03_27820</name>
</gene>
<accession>A0A6H9SM14</accession>
<evidence type="ECO:0000313" key="2">
    <source>
        <dbReference type="Proteomes" id="UP000423257"/>
    </source>
</evidence>
<reference evidence="1 2" key="1">
    <citation type="submission" date="2019-09" db="EMBL/GenBank/DDBJ databases">
        <title>Draft genome sequences of 48 bacterial type strains from the CCUG.</title>
        <authorList>
            <person name="Tunovic T."/>
            <person name="Pineiro-Iglesias B."/>
            <person name="Unosson C."/>
            <person name="Inganas E."/>
            <person name="Ohlen M."/>
            <person name="Cardew S."/>
            <person name="Jensie-Markopoulos S."/>
            <person name="Salva-Serra F."/>
            <person name="Jaen-Luchoro D."/>
            <person name="Karlsson R."/>
            <person name="Svensson-Stadler L."/>
            <person name="Chun J."/>
            <person name="Moore E."/>
        </authorList>
    </citation>
    <scope>NUCLEOTIDE SEQUENCE [LARGE SCALE GENOMIC DNA]</scope>
    <source>
        <strain evidence="1 2">CCUG 51524</strain>
    </source>
</reference>
<protein>
    <submittedName>
        <fullName evidence="1">Cysteine hydrolase</fullName>
    </submittedName>
</protein>
<feature type="non-terminal residue" evidence="1">
    <location>
        <position position="20"/>
    </location>
</feature>
<proteinExistence type="predicted"/>
<dbReference type="GO" id="GO:0016787">
    <property type="term" value="F:hydrolase activity"/>
    <property type="evidence" value="ECO:0007669"/>
    <property type="project" value="UniProtKB-KW"/>
</dbReference>
<organism evidence="1 2">
    <name type="scientific">Pseudomonas palleroniana</name>
    <dbReference type="NCBI Taxonomy" id="191390"/>
    <lineage>
        <taxon>Bacteria</taxon>
        <taxon>Pseudomonadati</taxon>
        <taxon>Pseudomonadota</taxon>
        <taxon>Gammaproteobacteria</taxon>
        <taxon>Pseudomonadales</taxon>
        <taxon>Pseudomonadaceae</taxon>
        <taxon>Pseudomonas</taxon>
    </lineage>
</organism>
<sequence length="20" mass="2295">MSKQALIVVDIQNDYFPQGK</sequence>
<dbReference type="AlphaFoldDB" id="A0A6H9SM14"/>
<evidence type="ECO:0000313" key="1">
    <source>
        <dbReference type="EMBL" id="KAB0563102.1"/>
    </source>
</evidence>
<name>A0A6H9SM14_9PSED</name>
<dbReference type="Proteomes" id="UP000423257">
    <property type="component" value="Unassembled WGS sequence"/>
</dbReference>
<dbReference type="EMBL" id="VZPQ01000044">
    <property type="protein sequence ID" value="KAB0563102.1"/>
    <property type="molecule type" value="Genomic_DNA"/>
</dbReference>